<feature type="compositionally biased region" description="Basic and acidic residues" evidence="7">
    <location>
        <begin position="98"/>
        <end position="116"/>
    </location>
</feature>
<sequence>MDAEESLLGGEEEENPFVLDAGDVKPPTLVDMSKEALDDFYSSGQEPGQSPPGPPEAVAPTPAGTEAPPVLPVWSQGKVAEDERAKELARREKELQEREAALKAREQEQNRREGIADKAPNWPKFHPLIRHDIQNDIPADRQSFVRYGFICWLCTEAGYVLNFSIVFLMLITGGGTSLSTFLMNCLATVGGIPLAYFMWYQALYNVAQTDGVFAHIKFFFHYGFHILFCGLAFLSPPVIGYYNAGLFTMIYELEKDGGIHTFFAILCLINTVLWLGIGLLSLWILQWAFRTFRSGGGVEATQQASAAALVAAKASIKTFGSTSSANQRNPPAL</sequence>
<gene>
    <name evidence="8" type="ORF">A3770_06p43840</name>
</gene>
<keyword evidence="5 6" id="KW-0472">Membrane</keyword>
<dbReference type="GO" id="GO:0055038">
    <property type="term" value="C:recycling endosome membrane"/>
    <property type="evidence" value="ECO:0007669"/>
    <property type="project" value="TreeGrafter"/>
</dbReference>
<evidence type="ECO:0000256" key="5">
    <source>
        <dbReference type="ARBA" id="ARBA00023136"/>
    </source>
</evidence>
<comment type="similarity">
    <text evidence="2 6">Belongs to the SCAMP family.</text>
</comment>
<feature type="compositionally biased region" description="Acidic residues" evidence="7">
    <location>
        <begin position="1"/>
        <end position="15"/>
    </location>
</feature>
<evidence type="ECO:0000313" key="9">
    <source>
        <dbReference type="Proteomes" id="UP000316726"/>
    </source>
</evidence>
<evidence type="ECO:0000256" key="7">
    <source>
        <dbReference type="SAM" id="MobiDB-lite"/>
    </source>
</evidence>
<dbReference type="GO" id="GO:0030658">
    <property type="term" value="C:transport vesicle membrane"/>
    <property type="evidence" value="ECO:0007669"/>
    <property type="project" value="UniProtKB-SubCell"/>
</dbReference>
<keyword evidence="6" id="KW-0813">Transport</keyword>
<proteinExistence type="inferred from homology"/>
<feature type="transmembrane region" description="Helical" evidence="6">
    <location>
        <begin position="149"/>
        <end position="172"/>
    </location>
</feature>
<reference evidence="8 9" key="1">
    <citation type="submission" date="2018-07" db="EMBL/GenBank/DDBJ databases">
        <title>The complete nuclear genome of the prasinophyte Chloropicon primus (CCMP1205).</title>
        <authorList>
            <person name="Pombert J.-F."/>
            <person name="Otis C."/>
            <person name="Turmel M."/>
            <person name="Lemieux C."/>
        </authorList>
    </citation>
    <scope>NUCLEOTIDE SEQUENCE [LARGE SCALE GENOMIC DNA]</scope>
    <source>
        <strain evidence="8 9">CCMP1205</strain>
    </source>
</reference>
<comment type="subcellular location">
    <subcellularLocation>
        <location evidence="6">Cell membrane</location>
        <topology evidence="6">Multi-pass membrane protein</topology>
    </subcellularLocation>
    <subcellularLocation>
        <location evidence="6">Cytoplasmic vesicle</location>
        <location evidence="6">Secretory vesicle membrane</location>
        <topology evidence="6">Multi-pass membrane protein</topology>
    </subcellularLocation>
</comment>
<comment type="function">
    <text evidence="1 6">Probably involved in membrane trafficking.</text>
</comment>
<dbReference type="GO" id="GO:0005886">
    <property type="term" value="C:plasma membrane"/>
    <property type="evidence" value="ECO:0007669"/>
    <property type="project" value="UniProtKB-SubCell"/>
</dbReference>
<feature type="transmembrane region" description="Helical" evidence="6">
    <location>
        <begin position="178"/>
        <end position="199"/>
    </location>
</feature>
<feature type="region of interest" description="Disordered" evidence="7">
    <location>
        <begin position="98"/>
        <end position="119"/>
    </location>
</feature>
<keyword evidence="6" id="KW-1003">Cell membrane</keyword>
<dbReference type="Pfam" id="PF04144">
    <property type="entry name" value="SCAMP"/>
    <property type="match status" value="1"/>
</dbReference>
<evidence type="ECO:0000256" key="2">
    <source>
        <dbReference type="ARBA" id="ARBA00010482"/>
    </source>
</evidence>
<dbReference type="EMBL" id="CP031039">
    <property type="protein sequence ID" value="QDZ21866.1"/>
    <property type="molecule type" value="Genomic_DNA"/>
</dbReference>
<accession>A0A5B8MMT5</accession>
<feature type="transmembrane region" description="Helical" evidence="6">
    <location>
        <begin position="219"/>
        <end position="242"/>
    </location>
</feature>
<dbReference type="AlphaFoldDB" id="A0A5B8MMT5"/>
<protein>
    <recommendedName>
        <fullName evidence="6">Secretory carrier-associated membrane protein</fullName>
        <shortName evidence="6">Secretory carrier membrane protein</shortName>
    </recommendedName>
</protein>
<dbReference type="GO" id="GO:0032588">
    <property type="term" value="C:trans-Golgi network membrane"/>
    <property type="evidence" value="ECO:0007669"/>
    <property type="project" value="TreeGrafter"/>
</dbReference>
<dbReference type="GO" id="GO:0015031">
    <property type="term" value="P:protein transport"/>
    <property type="evidence" value="ECO:0007669"/>
    <property type="project" value="InterPro"/>
</dbReference>
<evidence type="ECO:0000256" key="4">
    <source>
        <dbReference type="ARBA" id="ARBA00022989"/>
    </source>
</evidence>
<evidence type="ECO:0000256" key="3">
    <source>
        <dbReference type="ARBA" id="ARBA00022692"/>
    </source>
</evidence>
<evidence type="ECO:0000313" key="8">
    <source>
        <dbReference type="EMBL" id="QDZ21866.1"/>
    </source>
</evidence>
<name>A0A5B8MMT5_9CHLO</name>
<organism evidence="8 9">
    <name type="scientific">Chloropicon primus</name>
    <dbReference type="NCBI Taxonomy" id="1764295"/>
    <lineage>
        <taxon>Eukaryota</taxon>
        <taxon>Viridiplantae</taxon>
        <taxon>Chlorophyta</taxon>
        <taxon>Chloropicophyceae</taxon>
        <taxon>Chloropicales</taxon>
        <taxon>Chloropicaceae</taxon>
        <taxon>Chloropicon</taxon>
    </lineage>
</organism>
<feature type="compositionally biased region" description="Low complexity" evidence="7">
    <location>
        <begin position="58"/>
        <end position="68"/>
    </location>
</feature>
<keyword evidence="9" id="KW-1185">Reference proteome</keyword>
<dbReference type="PANTHER" id="PTHR10687:SF2">
    <property type="entry name" value="SECRETORY CARRIER-ASSOCIATED MEMBRANE PROTEIN"/>
    <property type="match status" value="1"/>
</dbReference>
<keyword evidence="4 6" id="KW-1133">Transmembrane helix</keyword>
<dbReference type="Proteomes" id="UP000316726">
    <property type="component" value="Chromosome 6"/>
</dbReference>
<evidence type="ECO:0000256" key="6">
    <source>
        <dbReference type="RuleBase" id="RU363122"/>
    </source>
</evidence>
<keyword evidence="6" id="KW-0968">Cytoplasmic vesicle</keyword>
<dbReference type="PANTHER" id="PTHR10687">
    <property type="entry name" value="SECRETORY CARRIER-ASSOCIATED MEMBRANE PROTEIN SCAMP"/>
    <property type="match status" value="1"/>
</dbReference>
<dbReference type="OrthoDB" id="242866at2759"/>
<dbReference type="InterPro" id="IPR007273">
    <property type="entry name" value="SCAMP"/>
</dbReference>
<evidence type="ECO:0000256" key="1">
    <source>
        <dbReference type="ARBA" id="ARBA00004003"/>
    </source>
</evidence>
<feature type="transmembrane region" description="Helical" evidence="6">
    <location>
        <begin position="262"/>
        <end position="285"/>
    </location>
</feature>
<keyword evidence="3 6" id="KW-0812">Transmembrane</keyword>
<feature type="region of interest" description="Disordered" evidence="7">
    <location>
        <begin position="1"/>
        <end position="78"/>
    </location>
</feature>